<feature type="transmembrane region" description="Helical" evidence="9">
    <location>
        <begin position="54"/>
        <end position="75"/>
    </location>
</feature>
<dbReference type="PROSITE" id="PS00713">
    <property type="entry name" value="NA_DICARBOXYL_SYMP_1"/>
    <property type="match status" value="1"/>
</dbReference>
<dbReference type="EMBL" id="CP051685">
    <property type="protein sequence ID" value="QJE02802.1"/>
    <property type="molecule type" value="Genomic_DNA"/>
</dbReference>
<evidence type="ECO:0000256" key="7">
    <source>
        <dbReference type="ARBA" id="ARBA00023136"/>
    </source>
</evidence>
<dbReference type="Pfam" id="PF00375">
    <property type="entry name" value="SDF"/>
    <property type="match status" value="1"/>
</dbReference>
<keyword evidence="7 9" id="KW-0472">Membrane</keyword>
<sequence length="433" mass="45850">MLSSTTGAAASAPPAARRWYKQLWIQVLIAMALGILIGHYFPDLGTKLQPLGDGFIKLIRMLIAPIIFCTVVLGIAKMDDMSRVGRVAVKGLIYFEVMTTIALVVGLVVVNLWQPGAGMNVDASNLDAASVSRYVAQGHESGIIPFLMNIIPNTMVGSLAEGNILQVLLISVLFGCVLARLGSVGKPIIEVMDGFAKVFFGMVAIVMWAAPIGAFGAIAFTVGKYGAGALLSLGNLLVCFYVTCLIFIFGILGPIARLSGFSLFKLMRYLREEILVCLATTSSESVLPRMLTKMEQLGCKPSVVGLIIPTGYSFNLDGTCLYLASVTVFLAQATNTPLDLTQQIVLLSVLLLTSKGAAGVAGAAFVVLAATLSTVGTIPVASVALILGVHRLLSEGLTPTNLIGNAVATIVISKWEKALDMEQLQRVLDKKQA</sequence>
<dbReference type="GO" id="GO:0005886">
    <property type="term" value="C:plasma membrane"/>
    <property type="evidence" value="ECO:0007669"/>
    <property type="project" value="UniProtKB-SubCell"/>
</dbReference>
<evidence type="ECO:0000313" key="11">
    <source>
        <dbReference type="Proteomes" id="UP000502415"/>
    </source>
</evidence>
<feature type="transmembrane region" description="Helical" evidence="9">
    <location>
        <begin position="195"/>
        <end position="223"/>
    </location>
</feature>
<proteinExistence type="predicted"/>
<feature type="transmembrane region" description="Helical" evidence="9">
    <location>
        <begin position="164"/>
        <end position="183"/>
    </location>
</feature>
<feature type="transmembrane region" description="Helical" evidence="9">
    <location>
        <begin position="375"/>
        <end position="393"/>
    </location>
</feature>
<dbReference type="GO" id="GO:0015138">
    <property type="term" value="F:fumarate transmembrane transporter activity"/>
    <property type="evidence" value="ECO:0007669"/>
    <property type="project" value="TreeGrafter"/>
</dbReference>
<dbReference type="GO" id="GO:0070778">
    <property type="term" value="P:L-aspartate transmembrane transport"/>
    <property type="evidence" value="ECO:0007669"/>
    <property type="project" value="TreeGrafter"/>
</dbReference>
<feature type="transmembrane region" description="Helical" evidence="9">
    <location>
        <begin position="23"/>
        <end position="42"/>
    </location>
</feature>
<name>A0A7Z2ZW43_9BURK</name>
<evidence type="ECO:0000256" key="5">
    <source>
        <dbReference type="ARBA" id="ARBA00022847"/>
    </source>
</evidence>
<dbReference type="AlphaFoldDB" id="A0A7Z2ZW43"/>
<dbReference type="Proteomes" id="UP000502415">
    <property type="component" value="Chromosome"/>
</dbReference>
<evidence type="ECO:0000256" key="2">
    <source>
        <dbReference type="ARBA" id="ARBA00022448"/>
    </source>
</evidence>
<keyword evidence="4 9" id="KW-0812">Transmembrane</keyword>
<evidence type="ECO:0000256" key="9">
    <source>
        <dbReference type="SAM" id="Phobius"/>
    </source>
</evidence>
<evidence type="ECO:0000256" key="4">
    <source>
        <dbReference type="ARBA" id="ARBA00022692"/>
    </source>
</evidence>
<keyword evidence="2" id="KW-0813">Transport</keyword>
<dbReference type="GO" id="GO:0015366">
    <property type="term" value="F:malate:proton symporter activity"/>
    <property type="evidence" value="ECO:0007669"/>
    <property type="project" value="TreeGrafter"/>
</dbReference>
<evidence type="ECO:0000256" key="6">
    <source>
        <dbReference type="ARBA" id="ARBA00022989"/>
    </source>
</evidence>
<dbReference type="SUPFAM" id="SSF118215">
    <property type="entry name" value="Proton glutamate symport protein"/>
    <property type="match status" value="1"/>
</dbReference>
<dbReference type="PRINTS" id="PR00173">
    <property type="entry name" value="EDTRNSPORT"/>
</dbReference>
<comment type="subcellular location">
    <subcellularLocation>
        <location evidence="1">Cell membrane</location>
        <topology evidence="1">Multi-pass membrane protein</topology>
    </subcellularLocation>
</comment>
<dbReference type="PANTHER" id="PTHR42865:SF1">
    <property type="entry name" value="AEROBIC C4-DICARBOXYLATE TRANSPORT PROTEIN"/>
    <property type="match status" value="1"/>
</dbReference>
<keyword evidence="11" id="KW-1185">Reference proteome</keyword>
<dbReference type="RefSeq" id="WP_170204884.1">
    <property type="nucleotide sequence ID" value="NZ_CP051685.1"/>
</dbReference>
<dbReference type="GO" id="GO:0015141">
    <property type="term" value="F:succinate transmembrane transporter activity"/>
    <property type="evidence" value="ECO:0007669"/>
    <property type="project" value="TreeGrafter"/>
</dbReference>
<comment type="function">
    <text evidence="8">Responsible for the transport of dicarboxylates such as succinate, fumarate, and malate from the periplasm across the membrane.</text>
</comment>
<evidence type="ECO:0000256" key="8">
    <source>
        <dbReference type="ARBA" id="ARBA00053346"/>
    </source>
</evidence>
<reference evidence="10 11" key="1">
    <citation type="submission" date="2020-04" db="EMBL/GenBank/DDBJ databases">
        <title>Genome sequencing of novel species.</title>
        <authorList>
            <person name="Heo J."/>
            <person name="Kim S.-J."/>
            <person name="Kim J.-S."/>
            <person name="Hong S.-B."/>
            <person name="Kwon S.-W."/>
        </authorList>
    </citation>
    <scope>NUCLEOTIDE SEQUENCE [LARGE SCALE GENOMIC DNA]</scope>
    <source>
        <strain evidence="10 11">GN2-R2</strain>
    </source>
</reference>
<dbReference type="InterPro" id="IPR018107">
    <property type="entry name" value="Na-dicarboxylate_symporter_CS"/>
</dbReference>
<gene>
    <name evidence="10" type="primary">dctA</name>
    <name evidence="10" type="ORF">HH212_24655</name>
</gene>
<dbReference type="FunFam" id="1.10.3860.10:FF:000001">
    <property type="entry name" value="C4-dicarboxylate transport protein"/>
    <property type="match status" value="1"/>
</dbReference>
<feature type="transmembrane region" description="Helical" evidence="9">
    <location>
        <begin position="344"/>
        <end position="369"/>
    </location>
</feature>
<keyword evidence="6 9" id="KW-1133">Transmembrane helix</keyword>
<dbReference type="KEGG" id="mfy:HH212_24655"/>
<organism evidence="10 11">
    <name type="scientific">Massilia forsythiae</name>
    <dbReference type="NCBI Taxonomy" id="2728020"/>
    <lineage>
        <taxon>Bacteria</taxon>
        <taxon>Pseudomonadati</taxon>
        <taxon>Pseudomonadota</taxon>
        <taxon>Betaproteobacteria</taxon>
        <taxon>Burkholderiales</taxon>
        <taxon>Oxalobacteraceae</taxon>
        <taxon>Telluria group</taxon>
        <taxon>Massilia</taxon>
    </lineage>
</organism>
<dbReference type="NCBIfam" id="NF002461">
    <property type="entry name" value="PRK01663.1"/>
    <property type="match status" value="1"/>
</dbReference>
<protein>
    <submittedName>
        <fullName evidence="10">C4-dicarboxylate transporter DctA</fullName>
    </submittedName>
</protein>
<dbReference type="InterPro" id="IPR036458">
    <property type="entry name" value="Na:dicarbo_symporter_sf"/>
</dbReference>
<feature type="transmembrane region" description="Helical" evidence="9">
    <location>
        <begin position="229"/>
        <end position="253"/>
    </location>
</feature>
<feature type="transmembrane region" description="Helical" evidence="9">
    <location>
        <begin position="87"/>
        <end position="113"/>
    </location>
</feature>
<dbReference type="PANTHER" id="PTHR42865">
    <property type="entry name" value="PROTON/GLUTAMATE-ASPARTATE SYMPORTER"/>
    <property type="match status" value="1"/>
</dbReference>
<keyword evidence="5" id="KW-0769">Symport</keyword>
<accession>A0A7Z2ZW43</accession>
<keyword evidence="3" id="KW-1003">Cell membrane</keyword>
<evidence type="ECO:0000256" key="1">
    <source>
        <dbReference type="ARBA" id="ARBA00004651"/>
    </source>
</evidence>
<dbReference type="InterPro" id="IPR001991">
    <property type="entry name" value="Na-dicarboxylate_symporter"/>
</dbReference>
<evidence type="ECO:0000256" key="3">
    <source>
        <dbReference type="ARBA" id="ARBA00022475"/>
    </source>
</evidence>
<evidence type="ECO:0000313" key="10">
    <source>
        <dbReference type="EMBL" id="QJE02802.1"/>
    </source>
</evidence>
<dbReference type="Gene3D" id="1.10.3860.10">
    <property type="entry name" value="Sodium:dicarboxylate symporter"/>
    <property type="match status" value="1"/>
</dbReference>